<dbReference type="RefSeq" id="WP_034974587.1">
    <property type="nucleotide sequence ID" value="NZ_FOFI01000004.1"/>
</dbReference>
<accession>A0A085BJH4</accession>
<proteinExistence type="predicted"/>
<feature type="signal peptide" evidence="1">
    <location>
        <begin position="1"/>
        <end position="17"/>
    </location>
</feature>
<organism evidence="2 3">
    <name type="scientific">Epilithonimonas lactis</name>
    <dbReference type="NCBI Taxonomy" id="421072"/>
    <lineage>
        <taxon>Bacteria</taxon>
        <taxon>Pseudomonadati</taxon>
        <taxon>Bacteroidota</taxon>
        <taxon>Flavobacteriia</taxon>
        <taxon>Flavobacteriales</taxon>
        <taxon>Weeksellaceae</taxon>
        <taxon>Chryseobacterium group</taxon>
        <taxon>Epilithonimonas</taxon>
    </lineage>
</organism>
<evidence type="ECO:0008006" key="4">
    <source>
        <dbReference type="Google" id="ProtNLM"/>
    </source>
</evidence>
<dbReference type="AlphaFoldDB" id="A0A085BJH4"/>
<gene>
    <name evidence="2" type="ORF">IO89_06075</name>
</gene>
<keyword evidence="3" id="KW-1185">Reference proteome</keyword>
<sequence length="361" mass="41181">MKVKILLLAMLSSFATAQTTLDNQMKSYTEKVNSIVATEKANMKSETDKIDEAFNSGKITKAEQIAQKEAVSKKYETLINEKIENERNHLDEITKETVKESIYEKPFNGKTASQAELSLGGNGLSLSIKKKDKSPKEYINQSSLSVSYAFANLTKDKGSFNPFESDSEMRIGNSHSVEVQFRKDRQLGSFTSPWVLRYGLAYRTDTYMPKRPQVFVQENSQLFLEDFEEGRLKRSKLRNVYLTLPIEFQLYLNPKYTEYDGKQYLDVRKKMWKVGVGAYAGVNTRSIVKVKYYNENGNFKKYDYTLDDGVNAFLFGGKFSLGYGGVTLFIKKDFTPIFNDKTILPNKNGIQIGIEIANIDF</sequence>
<evidence type="ECO:0000313" key="2">
    <source>
        <dbReference type="EMBL" id="KFC22619.1"/>
    </source>
</evidence>
<evidence type="ECO:0000256" key="1">
    <source>
        <dbReference type="SAM" id="SignalP"/>
    </source>
</evidence>
<dbReference type="Proteomes" id="UP000028623">
    <property type="component" value="Unassembled WGS sequence"/>
</dbReference>
<reference evidence="2 3" key="1">
    <citation type="submission" date="2014-07" db="EMBL/GenBank/DDBJ databases">
        <title>Epilithonimonas lactis LMG 22401 Genome.</title>
        <authorList>
            <person name="Pipes S.E."/>
            <person name="Stropko S.J."/>
        </authorList>
    </citation>
    <scope>NUCLEOTIDE SEQUENCE [LARGE SCALE GENOMIC DNA]</scope>
    <source>
        <strain evidence="2 3">LMG 24401</strain>
    </source>
</reference>
<keyword evidence="1" id="KW-0732">Signal</keyword>
<comment type="caution">
    <text evidence="2">The sequence shown here is derived from an EMBL/GenBank/DDBJ whole genome shotgun (WGS) entry which is preliminary data.</text>
</comment>
<feature type="chain" id="PRO_5001787087" description="Outer membrane protein beta-barrel domain-containing protein" evidence="1">
    <location>
        <begin position="18"/>
        <end position="361"/>
    </location>
</feature>
<dbReference type="OrthoDB" id="1466811at2"/>
<name>A0A085BJH4_9FLAO</name>
<dbReference type="STRING" id="421072.SAMN04488097_3130"/>
<dbReference type="EMBL" id="JPLY01000002">
    <property type="protein sequence ID" value="KFC22619.1"/>
    <property type="molecule type" value="Genomic_DNA"/>
</dbReference>
<evidence type="ECO:0000313" key="3">
    <source>
        <dbReference type="Proteomes" id="UP000028623"/>
    </source>
</evidence>
<dbReference type="eggNOG" id="COG0086">
    <property type="taxonomic scope" value="Bacteria"/>
</dbReference>
<protein>
    <recommendedName>
        <fullName evidence="4">Outer membrane protein beta-barrel domain-containing protein</fullName>
    </recommendedName>
</protein>